<protein>
    <submittedName>
        <fullName evidence="1">Uncharacterized protein</fullName>
    </submittedName>
</protein>
<dbReference type="AlphaFoldDB" id="A0A450TG39"/>
<accession>A0A450TG39</accession>
<proteinExistence type="predicted"/>
<sequence>MKSITVSRQTDSLNDVLKQAALEEIQLETPDGQRFILAPVEKWKGFRLGEDDDITENKELMAHLLDRRGAGKRIPLPDIRETLGL</sequence>
<organism evidence="1">
    <name type="scientific">Candidatus Kentrum sp. FW</name>
    <dbReference type="NCBI Taxonomy" id="2126338"/>
    <lineage>
        <taxon>Bacteria</taxon>
        <taxon>Pseudomonadati</taxon>
        <taxon>Pseudomonadota</taxon>
        <taxon>Gammaproteobacteria</taxon>
        <taxon>Candidatus Kentrum</taxon>
    </lineage>
</organism>
<evidence type="ECO:0000313" key="1">
    <source>
        <dbReference type="EMBL" id="VFJ66167.1"/>
    </source>
</evidence>
<name>A0A450TG39_9GAMM</name>
<dbReference type="EMBL" id="CAADFD010000113">
    <property type="protein sequence ID" value="VFJ66167.1"/>
    <property type="molecule type" value="Genomic_DNA"/>
</dbReference>
<gene>
    <name evidence="1" type="ORF">BECKFW1821B_GA0114236_111321</name>
</gene>
<reference evidence="1" key="1">
    <citation type="submission" date="2019-02" db="EMBL/GenBank/DDBJ databases">
        <authorList>
            <person name="Gruber-Vodicka R. H."/>
            <person name="Seah K. B. B."/>
        </authorList>
    </citation>
    <scope>NUCLEOTIDE SEQUENCE</scope>
    <source>
        <strain evidence="1">BECK_BZ106</strain>
    </source>
</reference>